<dbReference type="InterPro" id="IPR000045">
    <property type="entry name" value="Prepilin_IV_endopep_pep"/>
</dbReference>
<keyword evidence="1" id="KW-1133">Transmembrane helix</keyword>
<reference evidence="3 4" key="1">
    <citation type="submission" date="2019-04" db="EMBL/GenBank/DDBJ databases">
        <title>Draft genome sequence of Gemmobacter aestuarii sp. nov.</title>
        <authorList>
            <person name="Hameed A."/>
            <person name="Lin S.-Y."/>
            <person name="Shahina M."/>
            <person name="Lai W.-A."/>
            <person name="Young C.-C."/>
        </authorList>
    </citation>
    <scope>NUCLEOTIDE SEQUENCE [LARGE SCALE GENOMIC DNA]</scope>
    <source>
        <strain evidence="3 4">CC-PW-75</strain>
    </source>
</reference>
<comment type="caution">
    <text evidence="3">The sequence shown here is derived from an EMBL/GenBank/DDBJ whole genome shotgun (WGS) entry which is preliminary data.</text>
</comment>
<feature type="transmembrane region" description="Helical" evidence="1">
    <location>
        <begin position="57"/>
        <end position="81"/>
    </location>
</feature>
<name>A0A4S3MJK9_9RHOB</name>
<feature type="transmembrane region" description="Helical" evidence="1">
    <location>
        <begin position="93"/>
        <end position="120"/>
    </location>
</feature>
<evidence type="ECO:0000313" key="3">
    <source>
        <dbReference type="EMBL" id="THD81577.1"/>
    </source>
</evidence>
<gene>
    <name evidence="3" type="ORF">E7811_16885</name>
</gene>
<evidence type="ECO:0000313" key="4">
    <source>
        <dbReference type="Proteomes" id="UP000309450"/>
    </source>
</evidence>
<dbReference type="OrthoDB" id="7709484at2"/>
<feature type="domain" description="Prepilin type IV endopeptidase peptidase" evidence="2">
    <location>
        <begin position="16"/>
        <end position="114"/>
    </location>
</feature>
<sequence length="162" mass="17174">MLSQTAAWVFLIGAAPIAIWVAWSDMKYMRIPNKAVLALAAVFIATGLFVLPQSAYLWGLGLGAIVLVITFLMSSMGLIGAGDAKYAAAMAPFFVGANAGALFVIAASTILAAFVAHRVLKNTPFRSATADWASWEHAKFPFGLPMSGTLLFYLFSPILAAI</sequence>
<dbReference type="Pfam" id="PF01478">
    <property type="entry name" value="Peptidase_A24"/>
    <property type="match status" value="1"/>
</dbReference>
<dbReference type="AlphaFoldDB" id="A0A4S3MJK9"/>
<organism evidence="3 4">
    <name type="scientific">Aliigemmobacter aestuarii</name>
    <dbReference type="NCBI Taxonomy" id="1445661"/>
    <lineage>
        <taxon>Bacteria</taxon>
        <taxon>Pseudomonadati</taxon>
        <taxon>Pseudomonadota</taxon>
        <taxon>Alphaproteobacteria</taxon>
        <taxon>Rhodobacterales</taxon>
        <taxon>Paracoccaceae</taxon>
        <taxon>Aliigemmobacter</taxon>
    </lineage>
</organism>
<keyword evidence="1" id="KW-0472">Membrane</keyword>
<dbReference type="EMBL" id="SSND01000005">
    <property type="protein sequence ID" value="THD81577.1"/>
    <property type="molecule type" value="Genomic_DNA"/>
</dbReference>
<feature type="transmembrane region" description="Helical" evidence="1">
    <location>
        <begin position="140"/>
        <end position="161"/>
    </location>
</feature>
<dbReference type="Gene3D" id="1.20.120.1220">
    <property type="match status" value="1"/>
</dbReference>
<protein>
    <recommendedName>
        <fullName evidence="2">Prepilin type IV endopeptidase peptidase domain-containing protein</fullName>
    </recommendedName>
</protein>
<keyword evidence="1" id="KW-0812">Transmembrane</keyword>
<proteinExistence type="predicted"/>
<dbReference type="GO" id="GO:0004190">
    <property type="term" value="F:aspartic-type endopeptidase activity"/>
    <property type="evidence" value="ECO:0007669"/>
    <property type="project" value="InterPro"/>
</dbReference>
<dbReference type="GO" id="GO:0016020">
    <property type="term" value="C:membrane"/>
    <property type="evidence" value="ECO:0007669"/>
    <property type="project" value="InterPro"/>
</dbReference>
<feature type="transmembrane region" description="Helical" evidence="1">
    <location>
        <begin position="35"/>
        <end position="51"/>
    </location>
</feature>
<evidence type="ECO:0000259" key="2">
    <source>
        <dbReference type="Pfam" id="PF01478"/>
    </source>
</evidence>
<dbReference type="RefSeq" id="WP_136395837.1">
    <property type="nucleotide sequence ID" value="NZ_SSND01000005.1"/>
</dbReference>
<accession>A0A4S3MJK9</accession>
<dbReference type="Proteomes" id="UP000309450">
    <property type="component" value="Unassembled WGS sequence"/>
</dbReference>
<evidence type="ECO:0000256" key="1">
    <source>
        <dbReference type="SAM" id="Phobius"/>
    </source>
</evidence>
<feature type="transmembrane region" description="Helical" evidence="1">
    <location>
        <begin position="6"/>
        <end position="23"/>
    </location>
</feature>
<keyword evidence="4" id="KW-1185">Reference proteome</keyword>